<accession>A0A5N6QD06</accession>
<proteinExistence type="predicted"/>
<dbReference type="OrthoDB" id="534912at2759"/>
<name>A0A5N6QD06_9ROSI</name>
<sequence length="106" mass="11467">MVGGMAGLVSTLIKRSRIGRFDHSGRSVALYSSGMVGTFMGPCPVRIDIVAEFTEFTQKIRSANLDILDDLVLQSHRVDDDPLLAPAAIFATNWDCGRIDLASNPS</sequence>
<dbReference type="EMBL" id="CM017321">
    <property type="protein sequence ID" value="KAE7996100.1"/>
    <property type="molecule type" value="Genomic_DNA"/>
</dbReference>
<evidence type="ECO:0000313" key="1">
    <source>
        <dbReference type="EMBL" id="KAE7996100.1"/>
    </source>
</evidence>
<protein>
    <submittedName>
        <fullName evidence="1">Uncharacterized protein</fullName>
    </submittedName>
</protein>
<gene>
    <name evidence="1" type="ORF">FH972_000848</name>
</gene>
<organism evidence="1 2">
    <name type="scientific">Carpinus fangiana</name>
    <dbReference type="NCBI Taxonomy" id="176857"/>
    <lineage>
        <taxon>Eukaryota</taxon>
        <taxon>Viridiplantae</taxon>
        <taxon>Streptophyta</taxon>
        <taxon>Embryophyta</taxon>
        <taxon>Tracheophyta</taxon>
        <taxon>Spermatophyta</taxon>
        <taxon>Magnoliopsida</taxon>
        <taxon>eudicotyledons</taxon>
        <taxon>Gunneridae</taxon>
        <taxon>Pentapetalae</taxon>
        <taxon>rosids</taxon>
        <taxon>fabids</taxon>
        <taxon>Fagales</taxon>
        <taxon>Betulaceae</taxon>
        <taxon>Carpinus</taxon>
    </lineage>
</organism>
<keyword evidence="2" id="KW-1185">Reference proteome</keyword>
<dbReference type="AlphaFoldDB" id="A0A5N6QD06"/>
<dbReference type="Proteomes" id="UP000327013">
    <property type="component" value="Chromosome 1"/>
</dbReference>
<evidence type="ECO:0000313" key="2">
    <source>
        <dbReference type="Proteomes" id="UP000327013"/>
    </source>
</evidence>
<reference evidence="1 2" key="1">
    <citation type="submission" date="2019-06" db="EMBL/GenBank/DDBJ databases">
        <title>A chromosomal-level reference genome of Carpinus fangiana (Coryloideae, Betulaceae).</title>
        <authorList>
            <person name="Yang X."/>
            <person name="Wang Z."/>
            <person name="Zhang L."/>
            <person name="Hao G."/>
            <person name="Liu J."/>
            <person name="Yang Y."/>
        </authorList>
    </citation>
    <scope>NUCLEOTIDE SEQUENCE [LARGE SCALE GENOMIC DNA]</scope>
    <source>
        <strain evidence="1">Cfa_2016G</strain>
        <tissue evidence="1">Leaf</tissue>
    </source>
</reference>